<evidence type="ECO:0000313" key="13">
    <source>
        <dbReference type="Proteomes" id="UP000251577"/>
    </source>
</evidence>
<gene>
    <name evidence="12" type="ORF">DLJ54_06365</name>
</gene>
<keyword evidence="5 10" id="KW-0547">Nucleotide-binding</keyword>
<keyword evidence="7 10" id="KW-0067">ATP-binding</keyword>
<dbReference type="EMBL" id="QHCV01000056">
    <property type="protein sequence ID" value="RAV31820.1"/>
    <property type="molecule type" value="Genomic_DNA"/>
</dbReference>
<dbReference type="SUPFAM" id="SSF52540">
    <property type="entry name" value="P-loop containing nucleoside triphosphate hydrolases"/>
    <property type="match status" value="1"/>
</dbReference>
<evidence type="ECO:0000256" key="1">
    <source>
        <dbReference type="ARBA" id="ARBA00004761"/>
    </source>
</evidence>
<evidence type="ECO:0000313" key="12">
    <source>
        <dbReference type="EMBL" id="RAV31820.1"/>
    </source>
</evidence>
<keyword evidence="8" id="KW-0311">Gluconate utilization</keyword>
<evidence type="ECO:0000256" key="9">
    <source>
        <dbReference type="ARBA" id="ARBA00048090"/>
    </source>
</evidence>
<reference evidence="12 13" key="1">
    <citation type="journal article" date="2018" name="Syst. Appl. Microbiol.">
        <title>Corynebacterium heidelbergense sp. nov., isolated from the preen glands of Egyptian geese (Alopochen aegyptiacus).</title>
        <authorList>
            <person name="Braun M.S."/>
            <person name="Wang E."/>
            <person name="Zimmermann S."/>
            <person name="Wink M."/>
        </authorList>
    </citation>
    <scope>NUCLEOTIDE SEQUENCE [LARGE SCALE GENOMIC DNA]</scope>
    <source>
        <strain evidence="12 13">647</strain>
    </source>
</reference>
<dbReference type="Proteomes" id="UP000251577">
    <property type="component" value="Unassembled WGS sequence"/>
</dbReference>
<dbReference type="GO" id="GO:0005737">
    <property type="term" value="C:cytoplasm"/>
    <property type="evidence" value="ECO:0007669"/>
    <property type="project" value="TreeGrafter"/>
</dbReference>
<keyword evidence="6 10" id="KW-0418">Kinase</keyword>
<dbReference type="PANTHER" id="PTHR43442:SF3">
    <property type="entry name" value="GLUCONOKINASE-RELATED"/>
    <property type="match status" value="1"/>
</dbReference>
<dbReference type="Gene3D" id="3.40.50.300">
    <property type="entry name" value="P-loop containing nucleotide triphosphate hydrolases"/>
    <property type="match status" value="1"/>
</dbReference>
<evidence type="ECO:0000256" key="4">
    <source>
        <dbReference type="ARBA" id="ARBA00022679"/>
    </source>
</evidence>
<evidence type="ECO:0000256" key="11">
    <source>
        <dbReference type="SAM" id="MobiDB-lite"/>
    </source>
</evidence>
<accession>A0A364V590</accession>
<dbReference type="AlphaFoldDB" id="A0A364V590"/>
<evidence type="ECO:0000256" key="2">
    <source>
        <dbReference type="ARBA" id="ARBA00008420"/>
    </source>
</evidence>
<dbReference type="GO" id="GO:0005524">
    <property type="term" value="F:ATP binding"/>
    <property type="evidence" value="ECO:0007669"/>
    <property type="project" value="UniProtKB-KW"/>
</dbReference>
<protein>
    <recommendedName>
        <fullName evidence="3 10">Gluconokinase</fullName>
        <ecNumber evidence="3 10">2.7.1.12</ecNumber>
    </recommendedName>
</protein>
<dbReference type="InterPro" id="IPR027417">
    <property type="entry name" value="P-loop_NTPase"/>
</dbReference>
<sequence>MGVSGCGKTSVATLIHERLGYPYAEADEFHPPANKQKMASGQPLTDEDRWPWLTTLRDWMTSHARAGESTIVTCSALKRAYRSLLSDAEGRVFFIHLAGPMQVIADRMSQRTGHFMPTSLLPSQYADLQPLAPGEDGVTLNVLLSQAELAEEALLAAGLLEDANTLALREASASANCPTHRDPSPNPSPEAPK</sequence>
<evidence type="ECO:0000256" key="3">
    <source>
        <dbReference type="ARBA" id="ARBA00012054"/>
    </source>
</evidence>
<comment type="catalytic activity">
    <reaction evidence="9 10">
        <text>D-gluconate + ATP = 6-phospho-D-gluconate + ADP + H(+)</text>
        <dbReference type="Rhea" id="RHEA:19433"/>
        <dbReference type="ChEBI" id="CHEBI:15378"/>
        <dbReference type="ChEBI" id="CHEBI:18391"/>
        <dbReference type="ChEBI" id="CHEBI:30616"/>
        <dbReference type="ChEBI" id="CHEBI:58759"/>
        <dbReference type="ChEBI" id="CHEBI:456216"/>
        <dbReference type="EC" id="2.7.1.12"/>
    </reaction>
</comment>
<evidence type="ECO:0000256" key="5">
    <source>
        <dbReference type="ARBA" id="ARBA00022741"/>
    </source>
</evidence>
<dbReference type="GO" id="GO:0019521">
    <property type="term" value="P:D-gluconate metabolic process"/>
    <property type="evidence" value="ECO:0007669"/>
    <property type="project" value="UniProtKB-KW"/>
</dbReference>
<evidence type="ECO:0000256" key="10">
    <source>
        <dbReference type="RuleBase" id="RU363066"/>
    </source>
</evidence>
<evidence type="ECO:0000256" key="7">
    <source>
        <dbReference type="ARBA" id="ARBA00022840"/>
    </source>
</evidence>
<keyword evidence="13" id="KW-1185">Reference proteome</keyword>
<dbReference type="InterPro" id="IPR006001">
    <property type="entry name" value="Therm_gnt_kin"/>
</dbReference>
<comment type="caution">
    <text evidence="12">The sequence shown here is derived from an EMBL/GenBank/DDBJ whole genome shotgun (WGS) entry which is preliminary data.</text>
</comment>
<name>A0A364V590_9CORY</name>
<evidence type="ECO:0000256" key="6">
    <source>
        <dbReference type="ARBA" id="ARBA00022777"/>
    </source>
</evidence>
<organism evidence="12 13">
    <name type="scientific">Corynebacterium heidelbergense</name>
    <dbReference type="NCBI Taxonomy" id="2055947"/>
    <lineage>
        <taxon>Bacteria</taxon>
        <taxon>Bacillati</taxon>
        <taxon>Actinomycetota</taxon>
        <taxon>Actinomycetes</taxon>
        <taxon>Mycobacteriales</taxon>
        <taxon>Corynebacteriaceae</taxon>
        <taxon>Corynebacterium</taxon>
    </lineage>
</organism>
<feature type="region of interest" description="Disordered" evidence="11">
    <location>
        <begin position="171"/>
        <end position="193"/>
    </location>
</feature>
<comment type="similarity">
    <text evidence="2 10">Belongs to the gluconokinase GntK/GntV family.</text>
</comment>
<proteinExistence type="inferred from homology"/>
<keyword evidence="4 10" id="KW-0808">Transferase</keyword>
<dbReference type="CDD" id="cd02021">
    <property type="entry name" value="GntK"/>
    <property type="match status" value="1"/>
</dbReference>
<dbReference type="GO" id="GO:0046316">
    <property type="term" value="F:gluconokinase activity"/>
    <property type="evidence" value="ECO:0007669"/>
    <property type="project" value="UniProtKB-EC"/>
</dbReference>
<dbReference type="FunFam" id="3.40.50.300:FF:000522">
    <property type="entry name" value="Gluconokinase"/>
    <property type="match status" value="1"/>
</dbReference>
<comment type="pathway">
    <text evidence="1">Carbohydrate acid metabolism.</text>
</comment>
<dbReference type="NCBIfam" id="TIGR01313">
    <property type="entry name" value="therm_gnt_kin"/>
    <property type="match status" value="1"/>
</dbReference>
<evidence type="ECO:0000256" key="8">
    <source>
        <dbReference type="ARBA" id="ARBA00023064"/>
    </source>
</evidence>
<dbReference type="EC" id="2.7.1.12" evidence="3 10"/>
<feature type="compositionally biased region" description="Pro residues" evidence="11">
    <location>
        <begin position="184"/>
        <end position="193"/>
    </location>
</feature>
<dbReference type="PANTHER" id="PTHR43442">
    <property type="entry name" value="GLUCONOKINASE-RELATED"/>
    <property type="match status" value="1"/>
</dbReference>